<dbReference type="AlphaFoldDB" id="A0A167SW96"/>
<accession>A0A167SW96</accession>
<dbReference type="EMBL" id="AZHB01000015">
    <property type="protein sequence ID" value="OAA59992.1"/>
    <property type="molecule type" value="Genomic_DNA"/>
</dbReference>
<feature type="compositionally biased region" description="Pro residues" evidence="4">
    <location>
        <begin position="408"/>
        <end position="422"/>
    </location>
</feature>
<evidence type="ECO:0000256" key="1">
    <source>
        <dbReference type="ARBA" id="ARBA00022553"/>
    </source>
</evidence>
<feature type="region of interest" description="Disordered" evidence="4">
    <location>
        <begin position="525"/>
        <end position="578"/>
    </location>
</feature>
<evidence type="ECO:0000256" key="3">
    <source>
        <dbReference type="PROSITE-ProRule" id="PRU00176"/>
    </source>
</evidence>
<reference evidence="6 7" key="1">
    <citation type="journal article" date="2016" name="Genome Biol. Evol.">
        <title>Divergent and convergent evolution of fungal pathogenicity.</title>
        <authorList>
            <person name="Shang Y."/>
            <person name="Xiao G."/>
            <person name="Zheng P."/>
            <person name="Cen K."/>
            <person name="Zhan S."/>
            <person name="Wang C."/>
        </authorList>
    </citation>
    <scope>NUCLEOTIDE SEQUENCE [LARGE SCALE GENOMIC DNA]</scope>
    <source>
        <strain evidence="6 7">ARSEF 2679</strain>
    </source>
</reference>
<evidence type="ECO:0000256" key="4">
    <source>
        <dbReference type="SAM" id="MobiDB-lite"/>
    </source>
</evidence>
<dbReference type="GeneID" id="30022295"/>
<dbReference type="OrthoDB" id="431169at2759"/>
<dbReference type="InterPro" id="IPR000504">
    <property type="entry name" value="RRM_dom"/>
</dbReference>
<keyword evidence="2 3" id="KW-0694">RNA-binding</keyword>
<sequence length="783" mass="81781">MNTGQNTSPTQLRVGSPIAPGQSLGTSSRANNSTPFAPSSKADLGAMAAASFPSSSATALSSASVTALPPSSLAAIHGPSTTAFASLSSSSRSSPAFRFATSSQTPRSYTGNGQGNADFTVPVGTRGPFSNYPLSSTVQVLIRGLPLGSTEHTVRPRLSWMKELVDVELLPPEESQDSGFCTAVLRFKTINGADHAKMKVEEWARDPSTDTGMIVQIIHPSSLRGLTYGGAPRAGANGYIPTTAAPGGPSARQQPQHPAPFQSLDNSSPPGIYSGAEFVPGDSAFRGSDLGYRGFFSPQSPIGNHLNHDRNQPSSKSLISSDSNDDDDTSSLLKDPIAFAENNPPQSSSYGRRATAPQIPIGQMAGLSLNLTNSSGPPQMPQHTQSLRRSPPTNNGNVNAAAMAFHSAPPPPSGPPSGPPSVPHYARHSFPPVNPADQNPPCNTLYVGNLPMDVSEEELKALFSKQRGYKRLCLRTKQNGPMCFVEFEDITYSTKALNELYGMPLKNSGKGGIRLSFSKNPLGVRSAPPNQTQSTQLHNGNVNGLVNGLTNSFTTNGPPPGLSAPPGLGNGRSGMNANANSLLSNQRAQLGYQSYQVPAPSNSPWNTSSYSNGVASGGSSGTNASINGRAIGNAYAYNGDSNNRHGIGNGLGYNNDSNNSHGVNNSNAYNNDYNNGHGVNNGNAYNNDYNNGHGIYNAHGINSGQGINGHGINSGINGHGINNGYGISSNHSINNSYGYNNDHMSNGDNNLSNGHISNGDNNLNNGQISNPSGPFGARYINGH</sequence>
<evidence type="ECO:0000256" key="2">
    <source>
        <dbReference type="ARBA" id="ARBA00022884"/>
    </source>
</evidence>
<keyword evidence="1" id="KW-0597">Phosphoprotein</keyword>
<organism evidence="6 7">
    <name type="scientific">Cordyceps fumosorosea (strain ARSEF 2679)</name>
    <name type="common">Isaria fumosorosea</name>
    <dbReference type="NCBI Taxonomy" id="1081104"/>
    <lineage>
        <taxon>Eukaryota</taxon>
        <taxon>Fungi</taxon>
        <taxon>Dikarya</taxon>
        <taxon>Ascomycota</taxon>
        <taxon>Pezizomycotina</taxon>
        <taxon>Sordariomycetes</taxon>
        <taxon>Hypocreomycetidae</taxon>
        <taxon>Hypocreales</taxon>
        <taxon>Cordycipitaceae</taxon>
        <taxon>Cordyceps</taxon>
    </lineage>
</organism>
<feature type="compositionally biased region" description="Polar residues" evidence="4">
    <location>
        <begin position="528"/>
        <end position="538"/>
    </location>
</feature>
<dbReference type="SUPFAM" id="SSF54928">
    <property type="entry name" value="RNA-binding domain, RBD"/>
    <property type="match status" value="1"/>
</dbReference>
<dbReference type="PROSITE" id="PS50102">
    <property type="entry name" value="RRM"/>
    <property type="match status" value="1"/>
</dbReference>
<dbReference type="PANTHER" id="PTHR10501">
    <property type="entry name" value="U1 SMALL NUCLEAR RIBONUCLEOPROTEIN A/U2 SMALL NUCLEAR RIBONUCLEOPROTEIN B"/>
    <property type="match status" value="1"/>
</dbReference>
<dbReference type="STRING" id="1081104.A0A167SW96"/>
<dbReference type="InterPro" id="IPR035979">
    <property type="entry name" value="RBD_domain_sf"/>
</dbReference>
<feature type="compositionally biased region" description="Polar residues" evidence="4">
    <location>
        <begin position="104"/>
        <end position="117"/>
    </location>
</feature>
<feature type="compositionally biased region" description="Polar residues" evidence="4">
    <location>
        <begin position="742"/>
        <end position="772"/>
    </location>
</feature>
<gene>
    <name evidence="6" type="ORF">ISF_06003</name>
</gene>
<feature type="compositionally biased region" description="Low complexity" evidence="4">
    <location>
        <begin position="539"/>
        <end position="549"/>
    </location>
</feature>
<feature type="compositionally biased region" description="Polar residues" evidence="4">
    <location>
        <begin position="23"/>
        <end position="37"/>
    </location>
</feature>
<evidence type="ECO:0000259" key="5">
    <source>
        <dbReference type="PROSITE" id="PS50102"/>
    </source>
</evidence>
<dbReference type="Proteomes" id="UP000076744">
    <property type="component" value="Unassembled WGS sequence"/>
</dbReference>
<feature type="region of interest" description="Disordered" evidence="4">
    <location>
        <begin position="237"/>
        <end position="278"/>
    </location>
</feature>
<feature type="region of interest" description="Disordered" evidence="4">
    <location>
        <begin position="96"/>
        <end position="117"/>
    </location>
</feature>
<feature type="region of interest" description="Disordered" evidence="4">
    <location>
        <begin position="301"/>
        <end position="332"/>
    </location>
</feature>
<feature type="region of interest" description="Disordered" evidence="4">
    <location>
        <begin position="1"/>
        <end position="38"/>
    </location>
</feature>
<dbReference type="Pfam" id="PF00076">
    <property type="entry name" value="RRM_1"/>
    <property type="match status" value="1"/>
</dbReference>
<evidence type="ECO:0000313" key="7">
    <source>
        <dbReference type="Proteomes" id="UP000076744"/>
    </source>
</evidence>
<comment type="caution">
    <text evidence="6">The sequence shown here is derived from an EMBL/GenBank/DDBJ whole genome shotgun (WGS) entry which is preliminary data.</text>
</comment>
<feature type="region of interest" description="Disordered" evidence="4">
    <location>
        <begin position="368"/>
        <end position="438"/>
    </location>
</feature>
<dbReference type="FunFam" id="3.30.70.330:FF:000089">
    <property type="entry name" value="RNA binding protein"/>
    <property type="match status" value="1"/>
</dbReference>
<dbReference type="SMART" id="SM00360">
    <property type="entry name" value="RRM"/>
    <property type="match status" value="1"/>
</dbReference>
<dbReference type="GO" id="GO:0003723">
    <property type="term" value="F:RNA binding"/>
    <property type="evidence" value="ECO:0007669"/>
    <property type="project" value="UniProtKB-UniRule"/>
</dbReference>
<dbReference type="RefSeq" id="XP_018703105.1">
    <property type="nucleotide sequence ID" value="XM_018849607.1"/>
</dbReference>
<feature type="domain" description="RRM" evidence="5">
    <location>
        <begin position="443"/>
        <end position="520"/>
    </location>
</feature>
<feature type="compositionally biased region" description="Polar residues" evidence="4">
    <location>
        <begin position="369"/>
        <end position="398"/>
    </location>
</feature>
<proteinExistence type="predicted"/>
<keyword evidence="7" id="KW-1185">Reference proteome</keyword>
<protein>
    <submittedName>
        <fullName evidence="6">Nucleotide-binding, alpha-beta plait</fullName>
    </submittedName>
</protein>
<feature type="compositionally biased region" description="Polar residues" evidence="4">
    <location>
        <begin position="1"/>
        <end position="13"/>
    </location>
</feature>
<evidence type="ECO:0000313" key="6">
    <source>
        <dbReference type="EMBL" id="OAA59992.1"/>
    </source>
</evidence>
<dbReference type="Gene3D" id="3.30.70.330">
    <property type="match status" value="1"/>
</dbReference>
<name>A0A167SW96_CORFA</name>
<feature type="region of interest" description="Disordered" evidence="4">
    <location>
        <begin position="739"/>
        <end position="783"/>
    </location>
</feature>
<dbReference type="InterPro" id="IPR012677">
    <property type="entry name" value="Nucleotide-bd_a/b_plait_sf"/>
</dbReference>
<dbReference type="CDD" id="cd12245">
    <property type="entry name" value="RRM_scw1_like"/>
    <property type="match status" value="1"/>
</dbReference>